<feature type="domain" description="Pseudouridine synthase RsuA/RluA-like" evidence="3">
    <location>
        <begin position="189"/>
        <end position="349"/>
    </location>
</feature>
<feature type="compositionally biased region" description="Low complexity" evidence="2">
    <location>
        <begin position="1"/>
        <end position="27"/>
    </location>
</feature>
<dbReference type="AlphaFoldDB" id="A0AAD5SBY2"/>
<protein>
    <recommendedName>
        <fullName evidence="3">Pseudouridine synthase RsuA/RluA-like domain-containing protein</fullName>
    </recommendedName>
</protein>
<dbReference type="InterPro" id="IPR006145">
    <property type="entry name" value="PsdUridine_synth_RsuA/RluA"/>
</dbReference>
<dbReference type="Pfam" id="PF00849">
    <property type="entry name" value="PseudoU_synth_2"/>
    <property type="match status" value="1"/>
</dbReference>
<dbReference type="PANTHER" id="PTHR21600:SF87">
    <property type="entry name" value="RNA PSEUDOURIDYLATE SYNTHASE DOMAIN-CONTAINING PROTEIN 1"/>
    <property type="match status" value="1"/>
</dbReference>
<dbReference type="InterPro" id="IPR006224">
    <property type="entry name" value="PsdUridine_synth_RluA-like_CS"/>
</dbReference>
<feature type="compositionally biased region" description="Basic and acidic residues" evidence="2">
    <location>
        <begin position="46"/>
        <end position="55"/>
    </location>
</feature>
<evidence type="ECO:0000259" key="3">
    <source>
        <dbReference type="Pfam" id="PF00849"/>
    </source>
</evidence>
<comment type="caution">
    <text evidence="4">The sequence shown here is derived from an EMBL/GenBank/DDBJ whole genome shotgun (WGS) entry which is preliminary data.</text>
</comment>
<dbReference type="GO" id="GO:0000455">
    <property type="term" value="P:enzyme-directed rRNA pseudouridine synthesis"/>
    <property type="evidence" value="ECO:0007669"/>
    <property type="project" value="TreeGrafter"/>
</dbReference>
<dbReference type="GO" id="GO:0003723">
    <property type="term" value="F:RNA binding"/>
    <property type="evidence" value="ECO:0007669"/>
    <property type="project" value="InterPro"/>
</dbReference>
<dbReference type="InterPro" id="IPR020103">
    <property type="entry name" value="PsdUridine_synth_cat_dom_sf"/>
</dbReference>
<keyword evidence="5" id="KW-1185">Reference proteome</keyword>
<dbReference type="PROSITE" id="PS01129">
    <property type="entry name" value="PSI_RLU"/>
    <property type="match status" value="1"/>
</dbReference>
<dbReference type="Proteomes" id="UP001212841">
    <property type="component" value="Unassembled WGS sequence"/>
</dbReference>
<evidence type="ECO:0000313" key="4">
    <source>
        <dbReference type="EMBL" id="KAJ3050651.1"/>
    </source>
</evidence>
<dbReference type="CDD" id="cd02869">
    <property type="entry name" value="PseudoU_synth_RluA_like"/>
    <property type="match status" value="1"/>
</dbReference>
<evidence type="ECO:0000256" key="1">
    <source>
        <dbReference type="ARBA" id="ARBA00010876"/>
    </source>
</evidence>
<gene>
    <name evidence="4" type="ORF">HK097_008348</name>
</gene>
<reference evidence="4" key="1">
    <citation type="submission" date="2020-05" db="EMBL/GenBank/DDBJ databases">
        <title>Phylogenomic resolution of chytrid fungi.</title>
        <authorList>
            <person name="Stajich J.E."/>
            <person name="Amses K."/>
            <person name="Simmons R."/>
            <person name="Seto K."/>
            <person name="Myers J."/>
            <person name="Bonds A."/>
            <person name="Quandt C.A."/>
            <person name="Barry K."/>
            <person name="Liu P."/>
            <person name="Grigoriev I."/>
            <person name="Longcore J.E."/>
            <person name="James T.Y."/>
        </authorList>
    </citation>
    <scope>NUCLEOTIDE SEQUENCE</scope>
    <source>
        <strain evidence="4">JEL0318</strain>
    </source>
</reference>
<sequence length="430" mass="48238">MRSPPSSHPTPSSTSSTSRRTLTPKPTQFEQYMGKRYIENLSSPEALKKAKERKKEQKRIKREKLEEQERRFPTKVDFKPETKRFKVGYDQHDIRLDDFVAKSLTIPKNLARLKIINGEVAVVKSTHAKYARIRPHGKLNTEDWVEIVVGIRPVNEEIAETYFRQKDQSEAKEMLETLKSSIVYKDERILVINKPPGLASQGGSKVKLHLNKFLEDLEKDGKEPLRLVHRLDKDTTGVLILARTKAAATQVSDMIQDGRMEKTYWAVVSPTVEKQSGEIVTGMVPVGEAPNEKQVIVEWHDEDTRSSIKAAIKKAVTSYNVLDSRKGVSLLELRPATGRKHQLRVHCASVLHAPVVGDYKYGPGVPKALAGMAPKARKYPMHLHLRGVVLKDWYGSGGHAVITAPTPLHFTKLGQSIGLKVSGKKTEGAE</sequence>
<feature type="region of interest" description="Disordered" evidence="2">
    <location>
        <begin position="1"/>
        <end position="71"/>
    </location>
</feature>
<proteinExistence type="inferred from homology"/>
<dbReference type="GO" id="GO:0009982">
    <property type="term" value="F:pseudouridine synthase activity"/>
    <property type="evidence" value="ECO:0007669"/>
    <property type="project" value="InterPro"/>
</dbReference>
<dbReference type="Gene3D" id="3.30.2350.10">
    <property type="entry name" value="Pseudouridine synthase"/>
    <property type="match status" value="1"/>
</dbReference>
<dbReference type="InterPro" id="IPR050188">
    <property type="entry name" value="RluA_PseudoU_synthase"/>
</dbReference>
<accession>A0AAD5SBY2</accession>
<evidence type="ECO:0000256" key="2">
    <source>
        <dbReference type="SAM" id="MobiDB-lite"/>
    </source>
</evidence>
<dbReference type="SUPFAM" id="SSF55120">
    <property type="entry name" value="Pseudouridine synthase"/>
    <property type="match status" value="1"/>
</dbReference>
<dbReference type="PANTHER" id="PTHR21600">
    <property type="entry name" value="MITOCHONDRIAL RNA PSEUDOURIDINE SYNTHASE"/>
    <property type="match status" value="1"/>
</dbReference>
<name>A0AAD5SBY2_9FUNG</name>
<dbReference type="EMBL" id="JADGJD010000488">
    <property type="protein sequence ID" value="KAJ3050651.1"/>
    <property type="molecule type" value="Genomic_DNA"/>
</dbReference>
<evidence type="ECO:0000313" key="5">
    <source>
        <dbReference type="Proteomes" id="UP001212841"/>
    </source>
</evidence>
<comment type="similarity">
    <text evidence="1">Belongs to the pseudouridine synthase RluA family.</text>
</comment>
<organism evidence="4 5">
    <name type="scientific">Rhizophlyctis rosea</name>
    <dbReference type="NCBI Taxonomy" id="64517"/>
    <lineage>
        <taxon>Eukaryota</taxon>
        <taxon>Fungi</taxon>
        <taxon>Fungi incertae sedis</taxon>
        <taxon>Chytridiomycota</taxon>
        <taxon>Chytridiomycota incertae sedis</taxon>
        <taxon>Chytridiomycetes</taxon>
        <taxon>Rhizophlyctidales</taxon>
        <taxon>Rhizophlyctidaceae</taxon>
        <taxon>Rhizophlyctis</taxon>
    </lineage>
</organism>